<dbReference type="Proteomes" id="UP000624325">
    <property type="component" value="Unassembled WGS sequence"/>
</dbReference>
<gene>
    <name evidence="1" type="ORF">Air01nite_43440</name>
</gene>
<protein>
    <recommendedName>
        <fullName evidence="3">Winged helix-turn-helix domain-containing protein</fullName>
    </recommendedName>
</protein>
<dbReference type="EMBL" id="BONC01000031">
    <property type="protein sequence ID" value="GIF58249.1"/>
    <property type="molecule type" value="Genomic_DNA"/>
</dbReference>
<sequence>MTAHQLSAADARRIAVRAQLLGRERPTGLLDLVRHLTLLQIDPTAAVAPNADLVAWSRLGPGYAPADLVAALEKRSLVELWARIRPAEDIALYRAEMLESRDRPAVTDWQKRHRGWIEANDGCRRDILARLAAEGPLPSRAIPDTCAVPWKSTGWTNDQNVIRLLDSMSVRGEVAVAGRVGRDRLWDLAERVWPDDPMVPLAEAARRRDERRLRALGIARATSTKVPIEPYDVGAIGEPAVVEGVKGKWRVDPEQLGQPFTGRAALLSPFDRLIHDRKRTLELFGFDYSLEMYKPADKRRWGYYALPIVHGDQLVGKLDATADRKAGVLRVDAVHQDEPFTEEATAAVDGEIASLASWLGLEVRRP</sequence>
<dbReference type="Pfam" id="PF06224">
    <property type="entry name" value="AlkZ-like"/>
    <property type="match status" value="1"/>
</dbReference>
<evidence type="ECO:0000313" key="1">
    <source>
        <dbReference type="EMBL" id="GIF58249.1"/>
    </source>
</evidence>
<name>A0ABQ4C635_9ACTN</name>
<dbReference type="PANTHER" id="PTHR30528:SF0">
    <property type="entry name" value="CYTOPLASMIC PROTEIN"/>
    <property type="match status" value="1"/>
</dbReference>
<dbReference type="PANTHER" id="PTHR30528">
    <property type="entry name" value="CYTOPLASMIC PROTEIN"/>
    <property type="match status" value="1"/>
</dbReference>
<evidence type="ECO:0008006" key="3">
    <source>
        <dbReference type="Google" id="ProtNLM"/>
    </source>
</evidence>
<keyword evidence="2" id="KW-1185">Reference proteome</keyword>
<organism evidence="1 2">
    <name type="scientific">Asanoa iriomotensis</name>
    <dbReference type="NCBI Taxonomy" id="234613"/>
    <lineage>
        <taxon>Bacteria</taxon>
        <taxon>Bacillati</taxon>
        <taxon>Actinomycetota</taxon>
        <taxon>Actinomycetes</taxon>
        <taxon>Micromonosporales</taxon>
        <taxon>Micromonosporaceae</taxon>
        <taxon>Asanoa</taxon>
    </lineage>
</organism>
<evidence type="ECO:0000313" key="2">
    <source>
        <dbReference type="Proteomes" id="UP000624325"/>
    </source>
</evidence>
<comment type="caution">
    <text evidence="1">The sequence shown here is derived from an EMBL/GenBank/DDBJ whole genome shotgun (WGS) entry which is preliminary data.</text>
</comment>
<dbReference type="RefSeq" id="WP_203704675.1">
    <property type="nucleotide sequence ID" value="NZ_BAAALU010000009.1"/>
</dbReference>
<accession>A0ABQ4C635</accession>
<dbReference type="InterPro" id="IPR009351">
    <property type="entry name" value="AlkZ-like"/>
</dbReference>
<reference evidence="1 2" key="1">
    <citation type="submission" date="2021-01" db="EMBL/GenBank/DDBJ databases">
        <title>Whole genome shotgun sequence of Asanoa iriomotensis NBRC 100142.</title>
        <authorList>
            <person name="Komaki H."/>
            <person name="Tamura T."/>
        </authorList>
    </citation>
    <scope>NUCLEOTIDE SEQUENCE [LARGE SCALE GENOMIC DNA]</scope>
    <source>
        <strain evidence="1 2">NBRC 100142</strain>
    </source>
</reference>
<proteinExistence type="predicted"/>